<dbReference type="PANTHER" id="PTHR12413:SF2">
    <property type="entry name" value="DOLICHYL PYROPHOSPHATE GLC1MAN9GLCNAC2 ALPHA-1,3-GLUCOSYLTRANSFERASE-RELATED"/>
    <property type="match status" value="1"/>
</dbReference>
<keyword evidence="9 11" id="KW-0472">Membrane</keyword>
<feature type="transmembrane region" description="Helical" evidence="11">
    <location>
        <begin position="362"/>
        <end position="382"/>
    </location>
</feature>
<dbReference type="Proteomes" id="UP001385951">
    <property type="component" value="Unassembled WGS sequence"/>
</dbReference>
<dbReference type="InterPro" id="IPR004856">
    <property type="entry name" value="Glyco_trans_ALG6/ALG8"/>
</dbReference>
<keyword evidence="6 11" id="KW-0812">Transmembrane</keyword>
<sequence>MSSKSPVRTSTPSGSVEPFPEKKESTLKQDDVIPSSPPSSLPRWKSLFQHDVASADWDILLLSTCFKLLLFPAYRSTDFEVHRNWLAITHSLPISKWYYDTTSEWTLDYPPFFAYFEKLLSIPASFIDPNIVDLQNLNYSAWSVVAYQRTTVILTELVLGIVLQRFIKGAVDRSLQRIISVSLFLHPGFLIVDHIHFQYNGFMFGILLWSILMARNGNKLASGFLFAVLLNFKHIYMYLAPAYFIYLLRSFCLSPTGALQPTKFLSLANAVIIVFLASLGPFVLMGQLPQLLSRLFPFTRGLNHAYWAPNVWALVTFADRVLLKVAQRLNIGLAIHEAGVASTSRGLVGDTVFAVIPNIKPIHTFIITIAFQAIFLVKLWRLPSYKSFVTALTLCGYTSFMFGWHVHEKAILLVLVPLSLLAGENQAFFRTFMIASVSGIFSLFPLLFTPAETLVKVIYSVLWGALIFGPLQKKVYEFPKSLPFVIIDTLEKAYIAGFAALQLFTTLFPIWASRSSAPADIRTNGTTLESPETPADAGPASNLEFLPLMLTSIYCAVGLVWAFIRLSVLYLKQSEGMVWT</sequence>
<evidence type="ECO:0000313" key="14">
    <source>
        <dbReference type="Proteomes" id="UP001385951"/>
    </source>
</evidence>
<evidence type="ECO:0000256" key="6">
    <source>
        <dbReference type="ARBA" id="ARBA00022692"/>
    </source>
</evidence>
<name>A0AAW0GQ04_9APHY</name>
<organism evidence="13 14">
    <name type="scientific">Cerrena zonata</name>
    <dbReference type="NCBI Taxonomy" id="2478898"/>
    <lineage>
        <taxon>Eukaryota</taxon>
        <taxon>Fungi</taxon>
        <taxon>Dikarya</taxon>
        <taxon>Basidiomycota</taxon>
        <taxon>Agaricomycotina</taxon>
        <taxon>Agaricomycetes</taxon>
        <taxon>Polyporales</taxon>
        <taxon>Cerrenaceae</taxon>
        <taxon>Cerrena</taxon>
    </lineage>
</organism>
<evidence type="ECO:0000256" key="12">
    <source>
        <dbReference type="SAM" id="MobiDB-lite"/>
    </source>
</evidence>
<dbReference type="Pfam" id="PF03155">
    <property type="entry name" value="Alg6_Alg8"/>
    <property type="match status" value="1"/>
</dbReference>
<dbReference type="AlphaFoldDB" id="A0AAW0GQ04"/>
<evidence type="ECO:0000313" key="13">
    <source>
        <dbReference type="EMBL" id="KAK7695483.1"/>
    </source>
</evidence>
<feature type="transmembrane region" description="Helical" evidence="11">
    <location>
        <begin position="197"/>
        <end position="215"/>
    </location>
</feature>
<keyword evidence="4 11" id="KW-0328">Glycosyltransferase</keyword>
<evidence type="ECO:0000256" key="7">
    <source>
        <dbReference type="ARBA" id="ARBA00022824"/>
    </source>
</evidence>
<gene>
    <name evidence="13" type="ORF">QCA50_000119</name>
</gene>
<accession>A0AAW0GQ04</accession>
<comment type="catalytic activity">
    <reaction evidence="10">
        <text>an alpha-D-Glc-(1-&gt;3)-alpha-D-Man-(1-&gt;2)-alpha-D-Man-(1-&gt;2)-alpha-D-Man-(1-&gt;3)-[alpha-D-Man-(1-&gt;2)-alpha-D-Man-(1-&gt;3)-[alpha-D-Man-(1-&gt;2)-alpha-D-Man-(1-&gt;6)]-alpha-D-Man-(1-&gt;6)]-beta-D-Man-(1-&gt;4)-beta-D-GlcNAc-(1-&gt;4)-alpha-D-GlcNAc-diphospho-di-trans,poly-cis-dolichol + a di-trans,poly-cis-dolichyl beta-D-glucosyl phosphate = an alpha-D-Glc-(1-&gt;3)-alpha-D-Glc-(1-&gt;3)-alpha-D-Man-(1-&gt;2)-alpha-D-Man-(1-&gt;2)-alpha-D-Man-(1-&gt;3)-[alpha-D-Man-(1-&gt;2)-alpha-D-Man-(1-&gt;3)-[alpha-D-Man-(1-&gt;2)-alpha-D-Man-(1-&gt;6)]-alpha-D-Man-(1-&gt;6)]-beta-D-Man-(1-&gt;4)-beta-D-GlcNAc-(1-&gt;4)-alpha-D-GlcNAc-diphospho-di-trans,poly-cis-dolichol + a di-trans,poly-cis-dolichyl phosphate + H(+)</text>
        <dbReference type="Rhea" id="RHEA:31307"/>
        <dbReference type="Rhea" id="RHEA-COMP:19498"/>
        <dbReference type="Rhea" id="RHEA-COMP:19502"/>
        <dbReference type="Rhea" id="RHEA-COMP:19521"/>
        <dbReference type="Rhea" id="RHEA-COMP:19522"/>
        <dbReference type="ChEBI" id="CHEBI:15378"/>
        <dbReference type="ChEBI" id="CHEBI:57525"/>
        <dbReference type="ChEBI" id="CHEBI:57683"/>
        <dbReference type="ChEBI" id="CHEBI:132521"/>
        <dbReference type="ChEBI" id="CHEBI:132522"/>
        <dbReference type="EC" id="2.4.1.265"/>
    </reaction>
    <physiologicalReaction direction="left-to-right" evidence="10">
        <dbReference type="Rhea" id="RHEA:31308"/>
    </physiologicalReaction>
</comment>
<keyword evidence="7 11" id="KW-0256">Endoplasmic reticulum</keyword>
<keyword evidence="5 11" id="KW-0808">Transferase</keyword>
<feature type="transmembrane region" description="Helical" evidence="11">
    <location>
        <begin position="493"/>
        <end position="512"/>
    </location>
</feature>
<comment type="pathway">
    <text evidence="2 11">Protein modification; protein glycosylation.</text>
</comment>
<dbReference type="EC" id="2.4.1.-" evidence="11"/>
<evidence type="ECO:0000256" key="9">
    <source>
        <dbReference type="ARBA" id="ARBA00023136"/>
    </source>
</evidence>
<evidence type="ECO:0000256" key="3">
    <source>
        <dbReference type="ARBA" id="ARBA00008715"/>
    </source>
</evidence>
<comment type="subcellular location">
    <subcellularLocation>
        <location evidence="1 11">Endoplasmic reticulum membrane</location>
        <topology evidence="1 11">Multi-pass membrane protein</topology>
    </subcellularLocation>
</comment>
<reference evidence="13 14" key="1">
    <citation type="submission" date="2022-09" db="EMBL/GenBank/DDBJ databases">
        <authorList>
            <person name="Palmer J.M."/>
        </authorList>
    </citation>
    <scope>NUCLEOTIDE SEQUENCE [LARGE SCALE GENOMIC DNA]</scope>
    <source>
        <strain evidence="13 14">DSM 7382</strain>
    </source>
</reference>
<feature type="transmembrane region" description="Helical" evidence="11">
    <location>
        <begin position="264"/>
        <end position="284"/>
    </location>
</feature>
<keyword evidence="8 11" id="KW-1133">Transmembrane helix</keyword>
<proteinExistence type="inferred from homology"/>
<evidence type="ECO:0000256" key="5">
    <source>
        <dbReference type="ARBA" id="ARBA00022679"/>
    </source>
</evidence>
<dbReference type="EMBL" id="JASBNA010000001">
    <property type="protein sequence ID" value="KAK7695483.1"/>
    <property type="molecule type" value="Genomic_DNA"/>
</dbReference>
<dbReference type="PANTHER" id="PTHR12413">
    <property type="entry name" value="DOLICHYL GLYCOSYLTRANSFERASE"/>
    <property type="match status" value="1"/>
</dbReference>
<keyword evidence="14" id="KW-1185">Reference proteome</keyword>
<evidence type="ECO:0000256" key="2">
    <source>
        <dbReference type="ARBA" id="ARBA00004922"/>
    </source>
</evidence>
<feature type="region of interest" description="Disordered" evidence="12">
    <location>
        <begin position="1"/>
        <end position="39"/>
    </location>
</feature>
<feature type="transmembrane region" description="Helical" evidence="11">
    <location>
        <begin position="235"/>
        <end position="252"/>
    </location>
</feature>
<evidence type="ECO:0000256" key="11">
    <source>
        <dbReference type="RuleBase" id="RU363110"/>
    </source>
</evidence>
<feature type="transmembrane region" description="Helical" evidence="11">
    <location>
        <begin position="427"/>
        <end position="448"/>
    </location>
</feature>
<dbReference type="GO" id="GO:0006487">
    <property type="term" value="P:protein N-linked glycosylation"/>
    <property type="evidence" value="ECO:0007669"/>
    <property type="project" value="TreeGrafter"/>
</dbReference>
<feature type="compositionally biased region" description="Polar residues" evidence="12">
    <location>
        <begin position="1"/>
        <end position="14"/>
    </location>
</feature>
<evidence type="ECO:0000256" key="8">
    <source>
        <dbReference type="ARBA" id="ARBA00022989"/>
    </source>
</evidence>
<feature type="compositionally biased region" description="Basic and acidic residues" evidence="12">
    <location>
        <begin position="19"/>
        <end position="31"/>
    </location>
</feature>
<evidence type="ECO:0000256" key="1">
    <source>
        <dbReference type="ARBA" id="ARBA00004477"/>
    </source>
</evidence>
<protein>
    <recommendedName>
        <fullName evidence="11">Alpha-1,3-glucosyltransferase</fullName>
        <ecNumber evidence="11">2.4.1.-</ecNumber>
    </recommendedName>
</protein>
<comment type="caution">
    <text evidence="13">The sequence shown here is derived from an EMBL/GenBank/DDBJ whole genome shotgun (WGS) entry which is preliminary data.</text>
</comment>
<feature type="transmembrane region" description="Helical" evidence="11">
    <location>
        <begin position="545"/>
        <end position="564"/>
    </location>
</feature>
<evidence type="ECO:0000256" key="10">
    <source>
        <dbReference type="ARBA" id="ARBA00047346"/>
    </source>
</evidence>
<evidence type="ECO:0000256" key="4">
    <source>
        <dbReference type="ARBA" id="ARBA00022676"/>
    </source>
</evidence>
<dbReference type="GO" id="GO:0005789">
    <property type="term" value="C:endoplasmic reticulum membrane"/>
    <property type="evidence" value="ECO:0007669"/>
    <property type="project" value="UniProtKB-SubCell"/>
</dbReference>
<feature type="transmembrane region" description="Helical" evidence="11">
    <location>
        <begin position="388"/>
        <end position="406"/>
    </location>
</feature>
<dbReference type="GO" id="GO:0042283">
    <property type="term" value="F:dolichyl pyrophosphate Glc1Man9GlcNAc2 alpha-1,3-glucosyltransferase activity"/>
    <property type="evidence" value="ECO:0007669"/>
    <property type="project" value="UniProtKB-EC"/>
</dbReference>
<comment type="similarity">
    <text evidence="3 11">Belongs to the ALG6/ALG8 glucosyltransferase family.</text>
</comment>